<accession>F3QQB9</accession>
<dbReference type="OrthoDB" id="9794212at2"/>
<dbReference type="PANTHER" id="PTHR38459:SF1">
    <property type="entry name" value="PROPHAGE BACTOPRENOL-LINKED GLUCOSE TRANSLOCASE HOMOLOG"/>
    <property type="match status" value="1"/>
</dbReference>
<evidence type="ECO:0000259" key="7">
    <source>
        <dbReference type="Pfam" id="PF04138"/>
    </source>
</evidence>
<dbReference type="AlphaFoldDB" id="F3QQB9"/>
<dbReference type="GO" id="GO:0005886">
    <property type="term" value="C:plasma membrane"/>
    <property type="evidence" value="ECO:0007669"/>
    <property type="project" value="TreeGrafter"/>
</dbReference>
<dbReference type="eggNOG" id="COG2246">
    <property type="taxonomic scope" value="Bacteria"/>
</dbReference>
<keyword evidence="9" id="KW-1185">Reference proteome</keyword>
<keyword evidence="5 6" id="KW-0472">Membrane</keyword>
<evidence type="ECO:0000256" key="4">
    <source>
        <dbReference type="ARBA" id="ARBA00022989"/>
    </source>
</evidence>
<evidence type="ECO:0000313" key="9">
    <source>
        <dbReference type="Proteomes" id="UP000005546"/>
    </source>
</evidence>
<proteinExistence type="inferred from homology"/>
<dbReference type="PANTHER" id="PTHR38459">
    <property type="entry name" value="PROPHAGE BACTOPRENOL-LINKED GLUCOSE TRANSLOCASE HOMOLOG"/>
    <property type="match status" value="1"/>
</dbReference>
<evidence type="ECO:0000313" key="8">
    <source>
        <dbReference type="EMBL" id="EGG57410.1"/>
    </source>
</evidence>
<evidence type="ECO:0000256" key="2">
    <source>
        <dbReference type="ARBA" id="ARBA00009399"/>
    </source>
</evidence>
<dbReference type="Pfam" id="PF04138">
    <property type="entry name" value="GtrA_DPMS_TM"/>
    <property type="match status" value="1"/>
</dbReference>
<dbReference type="STRING" id="762982.HMPREF9442_00357"/>
<feature type="transmembrane region" description="Helical" evidence="6">
    <location>
        <begin position="34"/>
        <end position="56"/>
    </location>
</feature>
<dbReference type="HOGENOM" id="CLU_083873_5_1_10"/>
<comment type="caution">
    <text evidence="8">The sequence shown here is derived from an EMBL/GenBank/DDBJ whole genome shotgun (WGS) entry which is preliminary data.</text>
</comment>
<dbReference type="InterPro" id="IPR007267">
    <property type="entry name" value="GtrA_DPMS_TM"/>
</dbReference>
<feature type="transmembrane region" description="Helical" evidence="6">
    <location>
        <begin position="104"/>
        <end position="122"/>
    </location>
</feature>
<dbReference type="Proteomes" id="UP000005546">
    <property type="component" value="Unassembled WGS sequence"/>
</dbReference>
<keyword evidence="4 6" id="KW-1133">Transmembrane helix</keyword>
<dbReference type="GO" id="GO:0000271">
    <property type="term" value="P:polysaccharide biosynthetic process"/>
    <property type="evidence" value="ECO:0007669"/>
    <property type="project" value="InterPro"/>
</dbReference>
<gene>
    <name evidence="8" type="ORF">HMPREF9442_00357</name>
</gene>
<evidence type="ECO:0000256" key="3">
    <source>
        <dbReference type="ARBA" id="ARBA00022692"/>
    </source>
</evidence>
<reference evidence="8 9" key="1">
    <citation type="submission" date="2011-02" db="EMBL/GenBank/DDBJ databases">
        <authorList>
            <person name="Weinstock G."/>
            <person name="Sodergren E."/>
            <person name="Clifton S."/>
            <person name="Fulton L."/>
            <person name="Fulton B."/>
            <person name="Courtney L."/>
            <person name="Fronick C."/>
            <person name="Harrison M."/>
            <person name="Strong C."/>
            <person name="Farmer C."/>
            <person name="Delahaunty K."/>
            <person name="Markovic C."/>
            <person name="Hall O."/>
            <person name="Minx P."/>
            <person name="Tomlinson C."/>
            <person name="Mitreva M."/>
            <person name="Hou S."/>
            <person name="Chen J."/>
            <person name="Wollam A."/>
            <person name="Pepin K.H."/>
            <person name="Johnson M."/>
            <person name="Bhonagiri V."/>
            <person name="Zhang X."/>
            <person name="Suruliraj S."/>
            <person name="Warren W."/>
            <person name="Chinwalla A."/>
            <person name="Mardis E.R."/>
            <person name="Wilson R.K."/>
        </authorList>
    </citation>
    <scope>NUCLEOTIDE SEQUENCE [LARGE SCALE GENOMIC DNA]</scope>
    <source>
        <strain evidence="8 9">YIT 11841</strain>
    </source>
</reference>
<organism evidence="8 9">
    <name type="scientific">Paraprevotella xylaniphila YIT 11841</name>
    <dbReference type="NCBI Taxonomy" id="762982"/>
    <lineage>
        <taxon>Bacteria</taxon>
        <taxon>Pseudomonadati</taxon>
        <taxon>Bacteroidota</taxon>
        <taxon>Bacteroidia</taxon>
        <taxon>Bacteroidales</taxon>
        <taxon>Prevotellaceae</taxon>
        <taxon>Paraprevotella</taxon>
    </lineage>
</organism>
<feature type="transmembrane region" description="Helical" evidence="6">
    <location>
        <begin position="77"/>
        <end position="98"/>
    </location>
</feature>
<keyword evidence="3 6" id="KW-0812">Transmembrane</keyword>
<evidence type="ECO:0000256" key="5">
    <source>
        <dbReference type="ARBA" id="ARBA00023136"/>
    </source>
</evidence>
<sequence length="127" mass="14539">MMQRKKLFVTFVRFGIVGVLATALHYGFYYLLHFVMGANAAFTVGYLLGFVFNFYMTSYFTFGTSPSWRKLFGMSGAHAFNYLLQIGLLNFFLCMGVDKVWAPFPVYAIAVPVNFILVRFVFTSKNE</sequence>
<name>F3QQB9_9BACT</name>
<dbReference type="GeneID" id="98396995"/>
<evidence type="ECO:0000256" key="6">
    <source>
        <dbReference type="SAM" id="Phobius"/>
    </source>
</evidence>
<evidence type="ECO:0000256" key="1">
    <source>
        <dbReference type="ARBA" id="ARBA00004141"/>
    </source>
</evidence>
<dbReference type="RefSeq" id="WP_008624550.1">
    <property type="nucleotide sequence ID" value="NZ_GL883812.1"/>
</dbReference>
<comment type="subcellular location">
    <subcellularLocation>
        <location evidence="1">Membrane</location>
        <topology evidence="1">Multi-pass membrane protein</topology>
    </subcellularLocation>
</comment>
<dbReference type="EMBL" id="AFBR01000008">
    <property type="protein sequence ID" value="EGG57410.1"/>
    <property type="molecule type" value="Genomic_DNA"/>
</dbReference>
<feature type="transmembrane region" description="Helical" evidence="6">
    <location>
        <begin position="7"/>
        <end position="28"/>
    </location>
</feature>
<dbReference type="InterPro" id="IPR051401">
    <property type="entry name" value="GtrA_CellWall_Glycosyl"/>
</dbReference>
<protein>
    <submittedName>
        <fullName evidence="8">GtrA-like protein</fullName>
    </submittedName>
</protein>
<feature type="domain" description="GtrA/DPMS transmembrane" evidence="7">
    <location>
        <begin position="13"/>
        <end position="121"/>
    </location>
</feature>
<comment type="similarity">
    <text evidence="2">Belongs to the GtrA family.</text>
</comment>